<dbReference type="OrthoDB" id="2562019at2759"/>
<reference evidence="3" key="4">
    <citation type="submission" date="2024-02" db="EMBL/GenBank/DDBJ databases">
        <title>Comparative genomics of Cryptococcus and Kwoniella reveals pathogenesis evolution and contrasting modes of karyotype evolution via chromosome fusion or intercentromeric recombination.</title>
        <authorList>
            <person name="Coelho M.A."/>
            <person name="David-Palma M."/>
            <person name="Shea T."/>
            <person name="Bowers K."/>
            <person name="McGinley-Smith S."/>
            <person name="Mohammad A.W."/>
            <person name="Gnirke A."/>
            <person name="Yurkov A.M."/>
            <person name="Nowrousian M."/>
            <person name="Sun S."/>
            <person name="Cuomo C.A."/>
            <person name="Heitman J."/>
        </authorList>
    </citation>
    <scope>NUCLEOTIDE SEQUENCE</scope>
    <source>
        <strain evidence="3">CBS 10737</strain>
    </source>
</reference>
<dbReference type="EMBL" id="CP144523">
    <property type="protein sequence ID" value="WWC70284.1"/>
    <property type="molecule type" value="Genomic_DNA"/>
</dbReference>
<feature type="signal peptide" evidence="1">
    <location>
        <begin position="1"/>
        <end position="27"/>
    </location>
</feature>
<evidence type="ECO:0000313" key="4">
    <source>
        <dbReference type="Proteomes" id="UP000094020"/>
    </source>
</evidence>
<dbReference type="Proteomes" id="UP000094020">
    <property type="component" value="Chromosome 5"/>
</dbReference>
<protein>
    <submittedName>
        <fullName evidence="2">Uncharacterized protein</fullName>
    </submittedName>
</protein>
<keyword evidence="4" id="KW-1185">Reference proteome</keyword>
<dbReference type="AlphaFoldDB" id="A0A1B9I285"/>
<name>A0A1B9I285_9TREE</name>
<dbReference type="KEGG" id="kpin:30172557"/>
<evidence type="ECO:0000313" key="2">
    <source>
        <dbReference type="EMBL" id="OCF49666.1"/>
    </source>
</evidence>
<evidence type="ECO:0000313" key="3">
    <source>
        <dbReference type="EMBL" id="WWC70284.1"/>
    </source>
</evidence>
<sequence length="170" mass="18926">MLHSNSQFNTLLHQTLLANLFFSLVNTDQLNGFQFENDSIGIEGFFTKTENLENHLTIIQKTIYDATVSAGLEDYSNGATSLESLQTYRYGIPPKGESEGEGEEKDLSLSKKAICQPCRECLRDLNKHLEKKASRCGQFCSRGANCITPGCTACYYTGGACAWQKSCQWK</sequence>
<accession>A0A1B9I285</accession>
<evidence type="ECO:0000256" key="1">
    <source>
        <dbReference type="SAM" id="SignalP"/>
    </source>
</evidence>
<dbReference type="GeneID" id="30172557"/>
<organism evidence="2">
    <name type="scientific">Kwoniella pini CBS 10737</name>
    <dbReference type="NCBI Taxonomy" id="1296096"/>
    <lineage>
        <taxon>Eukaryota</taxon>
        <taxon>Fungi</taxon>
        <taxon>Dikarya</taxon>
        <taxon>Basidiomycota</taxon>
        <taxon>Agaricomycotina</taxon>
        <taxon>Tremellomycetes</taxon>
        <taxon>Tremellales</taxon>
        <taxon>Cryptococcaceae</taxon>
        <taxon>Kwoniella</taxon>
    </lineage>
</organism>
<feature type="chain" id="PRO_5008628268" evidence="1">
    <location>
        <begin position="28"/>
        <end position="170"/>
    </location>
</feature>
<keyword evidence="1" id="KW-0732">Signal</keyword>
<dbReference type="RefSeq" id="XP_019010885.1">
    <property type="nucleotide sequence ID" value="XM_019155927.1"/>
</dbReference>
<reference evidence="2" key="3">
    <citation type="submission" date="2016-07" db="EMBL/GenBank/DDBJ databases">
        <title>Evolution of pathogenesis and genome organization in the Tremellales.</title>
        <authorList>
            <person name="Cuomo C."/>
            <person name="Litvintseva A."/>
            <person name="Heitman J."/>
            <person name="Chen Y."/>
            <person name="Sun S."/>
            <person name="Springer D."/>
            <person name="Dromer F."/>
            <person name="Young S."/>
            <person name="Zeng Q."/>
            <person name="Chapman S."/>
            <person name="Gujja S."/>
            <person name="Saif S."/>
            <person name="Birren B."/>
        </authorList>
    </citation>
    <scope>NUCLEOTIDE SEQUENCE</scope>
    <source>
        <strain evidence="2">CBS 10737</strain>
    </source>
</reference>
<reference evidence="2" key="1">
    <citation type="submission" date="2013-07" db="EMBL/GenBank/DDBJ databases">
        <title>The Genome Sequence of Cryptococcus pinus CBS10737.</title>
        <authorList>
            <consortium name="The Broad Institute Genome Sequencing Platform"/>
            <person name="Cuomo C."/>
            <person name="Litvintseva A."/>
            <person name="Chen Y."/>
            <person name="Heitman J."/>
            <person name="Sun S."/>
            <person name="Springer D."/>
            <person name="Dromer F."/>
            <person name="Young S.K."/>
            <person name="Zeng Q."/>
            <person name="Gargeya S."/>
            <person name="Fitzgerald M."/>
            <person name="Abouelleil A."/>
            <person name="Alvarado L."/>
            <person name="Berlin A.M."/>
            <person name="Chapman S.B."/>
            <person name="Dewar J."/>
            <person name="Goldberg J."/>
            <person name="Griggs A."/>
            <person name="Gujja S."/>
            <person name="Hansen M."/>
            <person name="Howarth C."/>
            <person name="Imamovic A."/>
            <person name="Larimer J."/>
            <person name="McCowan C."/>
            <person name="Murphy C."/>
            <person name="Pearson M."/>
            <person name="Priest M."/>
            <person name="Roberts A."/>
            <person name="Saif S."/>
            <person name="Shea T."/>
            <person name="Sykes S."/>
            <person name="Wortman J."/>
            <person name="Nusbaum C."/>
            <person name="Birren B."/>
        </authorList>
    </citation>
    <scope>NUCLEOTIDE SEQUENCE [LARGE SCALE GENOMIC DNA]</scope>
    <source>
        <strain evidence="2">CBS 10737</strain>
    </source>
</reference>
<dbReference type="EMBL" id="KI894011">
    <property type="protein sequence ID" value="OCF49666.1"/>
    <property type="molecule type" value="Genomic_DNA"/>
</dbReference>
<proteinExistence type="predicted"/>
<reference evidence="3" key="2">
    <citation type="submission" date="2013-07" db="EMBL/GenBank/DDBJ databases">
        <authorList>
            <consortium name="The Broad Institute Genome Sequencing Platform"/>
            <person name="Cuomo C."/>
            <person name="Litvintseva A."/>
            <person name="Chen Y."/>
            <person name="Heitman J."/>
            <person name="Sun S."/>
            <person name="Springer D."/>
            <person name="Dromer F."/>
            <person name="Young S.K."/>
            <person name="Zeng Q."/>
            <person name="Gargeya S."/>
            <person name="Fitzgerald M."/>
            <person name="Abouelleil A."/>
            <person name="Alvarado L."/>
            <person name="Berlin A.M."/>
            <person name="Chapman S.B."/>
            <person name="Dewar J."/>
            <person name="Goldberg J."/>
            <person name="Griggs A."/>
            <person name="Gujja S."/>
            <person name="Hansen M."/>
            <person name="Howarth C."/>
            <person name="Imamovic A."/>
            <person name="Larimer J."/>
            <person name="McCowan C."/>
            <person name="Murphy C."/>
            <person name="Pearson M."/>
            <person name="Priest M."/>
            <person name="Roberts A."/>
            <person name="Saif S."/>
            <person name="Shea T."/>
            <person name="Sykes S."/>
            <person name="Wortman J."/>
            <person name="Nusbaum C."/>
            <person name="Birren B."/>
        </authorList>
    </citation>
    <scope>NUCLEOTIDE SEQUENCE</scope>
    <source>
        <strain evidence="3">CBS 10737</strain>
    </source>
</reference>
<gene>
    <name evidence="2" type="ORF">I206_04188</name>
    <name evidence="3" type="ORF">I206_104234</name>
</gene>